<dbReference type="PRINTS" id="PR00368">
    <property type="entry name" value="FADPNR"/>
</dbReference>
<dbReference type="PATRIC" id="fig|44252.3.peg.2203"/>
<keyword evidence="5" id="KW-0963">Cytoplasm</keyword>
<dbReference type="Gene3D" id="3.50.50.60">
    <property type="entry name" value="FAD/NAD(P)-binding domain"/>
    <property type="match status" value="2"/>
</dbReference>
<evidence type="ECO:0000313" key="19">
    <source>
        <dbReference type="EMBL" id="KFN09433.1"/>
    </source>
</evidence>
<dbReference type="PRINTS" id="PR00411">
    <property type="entry name" value="PNDRDTASEI"/>
</dbReference>
<dbReference type="GO" id="GO:0050660">
    <property type="term" value="F:flavin adenine dinucleotide binding"/>
    <property type="evidence" value="ECO:0007669"/>
    <property type="project" value="InterPro"/>
</dbReference>
<dbReference type="SUPFAM" id="SSF55424">
    <property type="entry name" value="FAD/NAD-linked reductases, dimerisation (C-terminal) domain"/>
    <property type="match status" value="1"/>
</dbReference>
<dbReference type="EC" id="1.8.1.4" evidence="3 16"/>
<feature type="binding site" evidence="14">
    <location>
        <position position="51"/>
    </location>
    <ligand>
        <name>FAD</name>
        <dbReference type="ChEBI" id="CHEBI:57692"/>
    </ligand>
</feature>
<evidence type="ECO:0000256" key="16">
    <source>
        <dbReference type="RuleBase" id="RU003692"/>
    </source>
</evidence>
<organism evidence="19 21">
    <name type="scientific">Paenibacillus macerans</name>
    <name type="common">Bacillus macerans</name>
    <dbReference type="NCBI Taxonomy" id="44252"/>
    <lineage>
        <taxon>Bacteria</taxon>
        <taxon>Bacillati</taxon>
        <taxon>Bacillota</taxon>
        <taxon>Bacilli</taxon>
        <taxon>Bacillales</taxon>
        <taxon>Paenibacillaceae</taxon>
        <taxon>Paenibacillus</taxon>
    </lineage>
</organism>
<evidence type="ECO:0000256" key="11">
    <source>
        <dbReference type="ARBA" id="ARBA00023284"/>
    </source>
</evidence>
<keyword evidence="7 14" id="KW-0274">FAD</keyword>
<feature type="binding site" evidence="14">
    <location>
        <position position="114"/>
    </location>
    <ligand>
        <name>FAD</name>
        <dbReference type="ChEBI" id="CHEBI:57692"/>
    </ligand>
</feature>
<comment type="cofactor">
    <cofactor evidence="14 16">
        <name>FAD</name>
        <dbReference type="ChEBI" id="CHEBI:57692"/>
    </cofactor>
    <text evidence="14 16">Binds 1 FAD per subunit.</text>
</comment>
<dbReference type="HOGENOM" id="CLU_016755_0_3_9"/>
<protein>
    <recommendedName>
        <fullName evidence="4 16">Dihydrolipoyl dehydrogenase</fullName>
        <ecNumber evidence="3 16">1.8.1.4</ecNumber>
    </recommendedName>
</protein>
<evidence type="ECO:0000313" key="20">
    <source>
        <dbReference type="EMBL" id="MUG22697.1"/>
    </source>
</evidence>
<feature type="domain" description="Pyridine nucleotide-disulphide oxidoreductase dimerisation" evidence="17">
    <location>
        <begin position="354"/>
        <end position="463"/>
    </location>
</feature>
<dbReference type="SUPFAM" id="SSF51905">
    <property type="entry name" value="FAD/NAD(P)-binding domain"/>
    <property type="match status" value="1"/>
</dbReference>
<accession>A0A090ZG98</accession>
<dbReference type="InterPro" id="IPR016156">
    <property type="entry name" value="FAD/NAD-linked_Rdtase_dimer_sf"/>
</dbReference>
<comment type="caution">
    <text evidence="19">The sequence shown here is derived from an EMBL/GenBank/DDBJ whole genome shotgun (WGS) entry which is preliminary data.</text>
</comment>
<evidence type="ECO:0000313" key="21">
    <source>
        <dbReference type="Proteomes" id="UP000029278"/>
    </source>
</evidence>
<dbReference type="FunFam" id="3.30.390.30:FF:000001">
    <property type="entry name" value="Dihydrolipoyl dehydrogenase"/>
    <property type="match status" value="1"/>
</dbReference>
<dbReference type="InterPro" id="IPR004099">
    <property type="entry name" value="Pyr_nucl-diS_OxRdtase_dimer"/>
</dbReference>
<evidence type="ECO:0000313" key="22">
    <source>
        <dbReference type="Proteomes" id="UP000442469"/>
    </source>
</evidence>
<reference evidence="20 22" key="2">
    <citation type="submission" date="2019-11" db="EMBL/GenBank/DDBJ databases">
        <title>Draft genome sequences of five Paenibacillus species of dairy origin.</title>
        <authorList>
            <person name="Olajide A.M."/>
            <person name="Chen S."/>
            <person name="Lapointe G."/>
        </authorList>
    </citation>
    <scope>NUCLEOTIDE SEQUENCE [LARGE SCALE GENOMIC DNA]</scope>
    <source>
        <strain evidence="20 22">3CT49</strain>
    </source>
</reference>
<sequence length="473" mass="50093">MAIQCDVAILGGGTGGYIAAIRAAQLGKEVVIIEQDKLGGTCLHRGCIPSKALLRSAELYAQMKESAAFGIETSGLTLVFPKVQERKGQIVEQLHKGVQYLMRKHNIKVIQGRGRVTGPSIFSPKSGAVAVELANGEMETVVPANLIIATGSRPRTLPGLVPDGKHVLSSDEALVLEELPGSMIIVGGGVIGVEWASLLSDFGVEVTIVEAADQLLPAEDEDVARELRKQLEKRGVKVLTGVKVDPESCEIQEGQVHIAALQGEKPLRLQADKLLLSIGRQANVENIGLENTDIGLDRGFIRVNENMQTTEPHIYAIGDCIGGLQLAHAASHEGLTAVHHLAGESSHAYHASQVPRCVYTRPEVASVGLTAKEAKAKGYEVKEGKVPFSAIGKALVQGESGGFVKMIADARTNDILGVHMIGPHVTELISQAALAQLLDATPWEIGQAVFAHPTLSEIIGEAALVVEGNSLSL</sequence>
<comment type="similarity">
    <text evidence="2 16">Belongs to the class-I pyridine nucleotide-disulfide oxidoreductase family.</text>
</comment>
<evidence type="ECO:0000256" key="6">
    <source>
        <dbReference type="ARBA" id="ARBA00022630"/>
    </source>
</evidence>
<dbReference type="InterPro" id="IPR001100">
    <property type="entry name" value="Pyr_nuc-diS_OxRdtase"/>
</dbReference>
<keyword evidence="14" id="KW-0547">Nucleotide-binding</keyword>
<dbReference type="GO" id="GO:0006103">
    <property type="term" value="P:2-oxoglutarate metabolic process"/>
    <property type="evidence" value="ECO:0007669"/>
    <property type="project" value="TreeGrafter"/>
</dbReference>
<dbReference type="AlphaFoldDB" id="A0A090ZG98"/>
<evidence type="ECO:0000259" key="17">
    <source>
        <dbReference type="Pfam" id="PF02852"/>
    </source>
</evidence>
<dbReference type="GO" id="GO:0004148">
    <property type="term" value="F:dihydrolipoyl dehydrogenase (NADH) activity"/>
    <property type="evidence" value="ECO:0007669"/>
    <property type="project" value="UniProtKB-EC"/>
</dbReference>
<keyword evidence="11 16" id="KW-0676">Redox-active center</keyword>
<keyword evidence="6 16" id="KW-0285">Flavoprotein</keyword>
<dbReference type="InterPro" id="IPR023753">
    <property type="entry name" value="FAD/NAD-binding_dom"/>
</dbReference>
<evidence type="ECO:0000256" key="14">
    <source>
        <dbReference type="PIRSR" id="PIRSR000350-3"/>
    </source>
</evidence>
<comment type="miscellaneous">
    <text evidence="16">The active site is a redox-active disulfide bond.</text>
</comment>
<dbReference type="InterPro" id="IPR006258">
    <property type="entry name" value="Lipoamide_DH"/>
</dbReference>
<keyword evidence="8 16" id="KW-0560">Oxidoreductase</keyword>
<comment type="catalytic activity">
    <reaction evidence="12 16">
        <text>N(6)-[(R)-dihydrolipoyl]-L-lysyl-[protein] + NAD(+) = N(6)-[(R)-lipoyl]-L-lysyl-[protein] + NADH + H(+)</text>
        <dbReference type="Rhea" id="RHEA:15045"/>
        <dbReference type="Rhea" id="RHEA-COMP:10474"/>
        <dbReference type="Rhea" id="RHEA-COMP:10475"/>
        <dbReference type="ChEBI" id="CHEBI:15378"/>
        <dbReference type="ChEBI" id="CHEBI:57540"/>
        <dbReference type="ChEBI" id="CHEBI:57945"/>
        <dbReference type="ChEBI" id="CHEBI:83099"/>
        <dbReference type="ChEBI" id="CHEBI:83100"/>
        <dbReference type="EC" id="1.8.1.4"/>
    </reaction>
</comment>
<evidence type="ECO:0000256" key="7">
    <source>
        <dbReference type="ARBA" id="ARBA00022827"/>
    </source>
</evidence>
<dbReference type="InterPro" id="IPR050151">
    <property type="entry name" value="Class-I_Pyr_Nuc-Dis_Oxidored"/>
</dbReference>
<feature type="binding site" evidence="14">
    <location>
        <position position="210"/>
    </location>
    <ligand>
        <name>NAD(+)</name>
        <dbReference type="ChEBI" id="CHEBI:57540"/>
    </ligand>
</feature>
<evidence type="ECO:0000256" key="10">
    <source>
        <dbReference type="ARBA" id="ARBA00023157"/>
    </source>
</evidence>
<feature type="binding site" evidence="14">
    <location>
        <position position="279"/>
    </location>
    <ligand>
        <name>NAD(+)</name>
        <dbReference type="ChEBI" id="CHEBI:57540"/>
    </ligand>
</feature>
<dbReference type="EMBL" id="WNZZ01000005">
    <property type="protein sequence ID" value="MUG22697.1"/>
    <property type="molecule type" value="Genomic_DNA"/>
</dbReference>
<dbReference type="GeneID" id="77006422"/>
<feature type="active site" description="Proton acceptor" evidence="13">
    <location>
        <position position="452"/>
    </location>
</feature>
<feature type="disulfide bond" description="Redox-active" evidence="15">
    <location>
        <begin position="42"/>
        <end position="47"/>
    </location>
</feature>
<feature type="binding site" evidence="14">
    <location>
        <position position="319"/>
    </location>
    <ligand>
        <name>FAD</name>
        <dbReference type="ChEBI" id="CHEBI:57692"/>
    </ligand>
</feature>
<name>A0A090ZG98_PAEMA</name>
<feature type="binding site" evidence="14">
    <location>
        <begin position="150"/>
        <end position="152"/>
    </location>
    <ligand>
        <name>FAD</name>
        <dbReference type="ChEBI" id="CHEBI:57692"/>
    </ligand>
</feature>
<dbReference type="PANTHER" id="PTHR22912:SF217">
    <property type="entry name" value="DIHYDROLIPOYL DEHYDROGENASE"/>
    <property type="match status" value="1"/>
</dbReference>
<evidence type="ECO:0000256" key="4">
    <source>
        <dbReference type="ARBA" id="ARBA00016961"/>
    </source>
</evidence>
<dbReference type="GO" id="GO:0005737">
    <property type="term" value="C:cytoplasm"/>
    <property type="evidence" value="ECO:0007669"/>
    <property type="project" value="UniProtKB-SubCell"/>
</dbReference>
<evidence type="ECO:0000256" key="8">
    <source>
        <dbReference type="ARBA" id="ARBA00023002"/>
    </source>
</evidence>
<feature type="binding site" evidence="14">
    <location>
        <begin position="187"/>
        <end position="194"/>
    </location>
    <ligand>
        <name>NAD(+)</name>
        <dbReference type="ChEBI" id="CHEBI:57540"/>
    </ligand>
</feature>
<dbReference type="OrthoDB" id="9800167at2"/>
<reference evidence="19 21" key="1">
    <citation type="submission" date="2014-04" db="EMBL/GenBank/DDBJ databases">
        <authorList>
            <person name="Bishop-Lilly K.A."/>
            <person name="Broomall S.M."/>
            <person name="Chain P.S."/>
            <person name="Chertkov O."/>
            <person name="Coyne S.R."/>
            <person name="Daligault H.E."/>
            <person name="Davenport K.W."/>
            <person name="Erkkila T."/>
            <person name="Frey K.G."/>
            <person name="Gibbons H.S."/>
            <person name="Gu W."/>
            <person name="Jaissle J."/>
            <person name="Johnson S.L."/>
            <person name="Koroleva G.I."/>
            <person name="Ladner J.T."/>
            <person name="Lo C.-C."/>
            <person name="Minogue T.D."/>
            <person name="Munk C."/>
            <person name="Palacios G.F."/>
            <person name="Redden C.L."/>
            <person name="Rosenzweig C.N."/>
            <person name="Scholz M.B."/>
            <person name="Teshima H."/>
            <person name="Xu Y."/>
        </authorList>
    </citation>
    <scope>NUCLEOTIDE SEQUENCE [LARGE SCALE GENOMIC DNA]</scope>
    <source>
        <strain evidence="19 21">8244</strain>
    </source>
</reference>
<evidence type="ECO:0000256" key="5">
    <source>
        <dbReference type="ARBA" id="ARBA00022490"/>
    </source>
</evidence>
<evidence type="ECO:0000259" key="18">
    <source>
        <dbReference type="Pfam" id="PF07992"/>
    </source>
</evidence>
<comment type="subcellular location">
    <subcellularLocation>
        <location evidence="1">Cytoplasm</location>
    </subcellularLocation>
</comment>
<dbReference type="RefSeq" id="WP_036621795.1">
    <property type="nucleotide sequence ID" value="NZ_BGML01000029.1"/>
</dbReference>
<keyword evidence="9 14" id="KW-0520">NAD</keyword>
<dbReference type="Proteomes" id="UP000442469">
    <property type="component" value="Unassembled WGS sequence"/>
</dbReference>
<evidence type="ECO:0000256" key="9">
    <source>
        <dbReference type="ARBA" id="ARBA00023027"/>
    </source>
</evidence>
<evidence type="ECO:0000256" key="13">
    <source>
        <dbReference type="PIRSR" id="PIRSR000350-2"/>
    </source>
</evidence>
<dbReference type="STRING" id="44252.DJ90_3078"/>
<evidence type="ECO:0000256" key="3">
    <source>
        <dbReference type="ARBA" id="ARBA00012608"/>
    </source>
</evidence>
<feature type="domain" description="FAD/NAD(P)-binding" evidence="18">
    <location>
        <begin position="6"/>
        <end position="334"/>
    </location>
</feature>
<dbReference type="NCBIfam" id="TIGR01350">
    <property type="entry name" value="lipoamide_DH"/>
    <property type="match status" value="1"/>
</dbReference>
<dbReference type="PROSITE" id="PS00076">
    <property type="entry name" value="PYRIDINE_REDOX_1"/>
    <property type="match status" value="1"/>
</dbReference>
<dbReference type="InterPro" id="IPR036188">
    <property type="entry name" value="FAD/NAD-bd_sf"/>
</dbReference>
<dbReference type="Proteomes" id="UP000029278">
    <property type="component" value="Unassembled WGS sequence"/>
</dbReference>
<keyword evidence="21" id="KW-1185">Reference proteome</keyword>
<dbReference type="PANTHER" id="PTHR22912">
    <property type="entry name" value="DISULFIDE OXIDOREDUCTASE"/>
    <property type="match status" value="1"/>
</dbReference>
<dbReference type="InterPro" id="IPR012999">
    <property type="entry name" value="Pyr_OxRdtase_I_AS"/>
</dbReference>
<dbReference type="PIRSF" id="PIRSF000350">
    <property type="entry name" value="Mercury_reductase_MerA"/>
    <property type="match status" value="1"/>
</dbReference>
<dbReference type="Pfam" id="PF02852">
    <property type="entry name" value="Pyr_redox_dim"/>
    <property type="match status" value="1"/>
</dbReference>
<gene>
    <name evidence="19" type="primary">lpdA</name>
    <name evidence="19" type="ORF">DJ90_3078</name>
    <name evidence="20" type="ORF">GNQ08_09765</name>
</gene>
<evidence type="ECO:0000256" key="15">
    <source>
        <dbReference type="PIRSR" id="PIRSR000350-4"/>
    </source>
</evidence>
<proteinExistence type="inferred from homology"/>
<evidence type="ECO:0000256" key="2">
    <source>
        <dbReference type="ARBA" id="ARBA00007532"/>
    </source>
</evidence>
<evidence type="ECO:0000256" key="1">
    <source>
        <dbReference type="ARBA" id="ARBA00004496"/>
    </source>
</evidence>
<dbReference type="Gene3D" id="3.30.390.30">
    <property type="match status" value="1"/>
</dbReference>
<dbReference type="EMBL" id="JMQA01000022">
    <property type="protein sequence ID" value="KFN09433.1"/>
    <property type="molecule type" value="Genomic_DNA"/>
</dbReference>
<keyword evidence="10" id="KW-1015">Disulfide bond</keyword>
<evidence type="ECO:0000256" key="12">
    <source>
        <dbReference type="ARBA" id="ARBA00049187"/>
    </source>
</evidence>
<dbReference type="Pfam" id="PF07992">
    <property type="entry name" value="Pyr_redox_2"/>
    <property type="match status" value="1"/>
</dbReference>